<reference evidence="1" key="1">
    <citation type="submission" date="2022-10" db="EMBL/GenBank/DDBJ databases">
        <title>Completed Genome Sequence of two octocoral isolated bacterium, Endozoicomonas euniceicola EF212T and Endozoicomonas gorgoniicola PS125T.</title>
        <authorList>
            <person name="Chiou Y.-J."/>
            <person name="Chen Y.-H."/>
        </authorList>
    </citation>
    <scope>NUCLEOTIDE SEQUENCE</scope>
    <source>
        <strain evidence="1">EF212</strain>
    </source>
</reference>
<dbReference type="RefSeq" id="WP_262600919.1">
    <property type="nucleotide sequence ID" value="NZ_CP103300.1"/>
</dbReference>
<organism evidence="1 2">
    <name type="scientific">Endozoicomonas euniceicola</name>
    <dbReference type="NCBI Taxonomy" id="1234143"/>
    <lineage>
        <taxon>Bacteria</taxon>
        <taxon>Pseudomonadati</taxon>
        <taxon>Pseudomonadota</taxon>
        <taxon>Gammaproteobacteria</taxon>
        <taxon>Oceanospirillales</taxon>
        <taxon>Endozoicomonadaceae</taxon>
        <taxon>Endozoicomonas</taxon>
    </lineage>
</organism>
<name>A0ABY6H0K3_9GAMM</name>
<evidence type="ECO:0000313" key="1">
    <source>
        <dbReference type="EMBL" id="UYM18159.1"/>
    </source>
</evidence>
<sequence>MNGSISVLSRLLEGRWLSGILLALILLSGFALPVKAEPLQAPVPAPVKTEVIVNSSGAHWSNVSIKVTNSLSKAIDVRNVQVDFSAPAAVNSVWGSFPSVSYPGQIKVNSPGQDGELFRTSVVLTFASDSWINTSLKPGSDFTLQFGLPLLATSHSVSNINLNSAVNP</sequence>
<gene>
    <name evidence="1" type="ORF">NX720_09700</name>
</gene>
<keyword evidence="2" id="KW-1185">Reference proteome</keyword>
<proteinExistence type="predicted"/>
<dbReference type="EMBL" id="CP103300">
    <property type="protein sequence ID" value="UYM18159.1"/>
    <property type="molecule type" value="Genomic_DNA"/>
</dbReference>
<evidence type="ECO:0000313" key="2">
    <source>
        <dbReference type="Proteomes" id="UP001163255"/>
    </source>
</evidence>
<dbReference type="Proteomes" id="UP001163255">
    <property type="component" value="Chromosome"/>
</dbReference>
<protein>
    <submittedName>
        <fullName evidence="1">Uncharacterized protein</fullName>
    </submittedName>
</protein>
<accession>A0ABY6H0K3</accession>